<evidence type="ECO:0000313" key="1">
    <source>
        <dbReference type="EMBL" id="MEJ2862291.1"/>
    </source>
</evidence>
<dbReference type="GO" id="GO:0016757">
    <property type="term" value="F:glycosyltransferase activity"/>
    <property type="evidence" value="ECO:0007669"/>
    <property type="project" value="UniProtKB-KW"/>
</dbReference>
<dbReference type="PANTHER" id="PTHR12526">
    <property type="entry name" value="GLYCOSYLTRANSFERASE"/>
    <property type="match status" value="1"/>
</dbReference>
<proteinExistence type="predicted"/>
<keyword evidence="1" id="KW-0328">Glycosyltransferase</keyword>
<sequence length="407" mass="44418">MRILVMASRRIASRQSGYDLRVAHLCAHLPAEAHLAVIPLEDETDGPVGITVDPLFASIEVLTAFPPGRERARRYLRTSNDHYMQLSRPGRFAAARDRLREIVTEKEITHVVVFGVALAELAVTLEGVTTVLDVCDSGVLTSERALSGSAHPSHGVQLWKDRLALRRKKATEGSLPDRFDVVVTISEPDTRAIERLHGSRGVVRTIPNGVDDAFLAPLPEPGTRHGVVFWGNLGFAPNRDALWFFLNEIWEPHLRDAGVELCVVGPNAPSWLAELAAHEPLIVLTGYVEDLRSAVAPYPVMINPMRTGSGLKNKVLEAFGMGVVVVSTRLGVEAIPEVRDGASLMTAEGPGAFADAIRTVLKDPELAAELRAGAHRLVEEHYRWDAVGRQWADLFAAESSGTERAGR</sequence>
<evidence type="ECO:0000313" key="2">
    <source>
        <dbReference type="Proteomes" id="UP001369736"/>
    </source>
</evidence>
<protein>
    <submittedName>
        <fullName evidence="1">Glycosyltransferase family 4 protein</fullName>
        <ecNumber evidence="1">2.4.-.-</ecNumber>
    </submittedName>
</protein>
<name>A0ABU8M4L6_9PSEU</name>
<dbReference type="RefSeq" id="WP_337703666.1">
    <property type="nucleotide sequence ID" value="NZ_JBBEGM010000005.1"/>
</dbReference>
<comment type="caution">
    <text evidence="1">The sequence shown here is derived from an EMBL/GenBank/DDBJ whole genome shotgun (WGS) entry which is preliminary data.</text>
</comment>
<organism evidence="1 2">
    <name type="scientific">Actinomycetospora flava</name>
    <dbReference type="NCBI Taxonomy" id="3129232"/>
    <lineage>
        <taxon>Bacteria</taxon>
        <taxon>Bacillati</taxon>
        <taxon>Actinomycetota</taxon>
        <taxon>Actinomycetes</taxon>
        <taxon>Pseudonocardiales</taxon>
        <taxon>Pseudonocardiaceae</taxon>
        <taxon>Actinomycetospora</taxon>
    </lineage>
</organism>
<dbReference type="EMBL" id="JBBEGM010000005">
    <property type="protein sequence ID" value="MEJ2862291.1"/>
    <property type="molecule type" value="Genomic_DNA"/>
</dbReference>
<dbReference type="EC" id="2.4.-.-" evidence="1"/>
<gene>
    <name evidence="1" type="ORF">WCD58_14060</name>
</gene>
<dbReference type="CDD" id="cd03801">
    <property type="entry name" value="GT4_PimA-like"/>
    <property type="match status" value="1"/>
</dbReference>
<dbReference type="Pfam" id="PF13692">
    <property type="entry name" value="Glyco_trans_1_4"/>
    <property type="match status" value="1"/>
</dbReference>
<reference evidence="1 2" key="1">
    <citation type="submission" date="2024-03" db="EMBL/GenBank/DDBJ databases">
        <title>Actinomycetospora sp. OC33-EN07, a novel actinomycete isolated from wild orchid (Aerides multiflora).</title>
        <authorList>
            <person name="Suriyachadkun C."/>
        </authorList>
    </citation>
    <scope>NUCLEOTIDE SEQUENCE [LARGE SCALE GENOMIC DNA]</scope>
    <source>
        <strain evidence="1 2">OC33-EN07</strain>
    </source>
</reference>
<dbReference type="SUPFAM" id="SSF53756">
    <property type="entry name" value="UDP-Glycosyltransferase/glycogen phosphorylase"/>
    <property type="match status" value="1"/>
</dbReference>
<accession>A0ABU8M4L6</accession>
<keyword evidence="2" id="KW-1185">Reference proteome</keyword>
<dbReference type="Gene3D" id="3.40.50.2000">
    <property type="entry name" value="Glycogen Phosphorylase B"/>
    <property type="match status" value="2"/>
</dbReference>
<keyword evidence="1" id="KW-0808">Transferase</keyword>
<dbReference type="PANTHER" id="PTHR12526:SF600">
    <property type="entry name" value="GLYCOSYL TRANSFERASE GROUP 1"/>
    <property type="match status" value="1"/>
</dbReference>
<dbReference type="Proteomes" id="UP001369736">
    <property type="component" value="Unassembled WGS sequence"/>
</dbReference>